<feature type="region of interest" description="Disordered" evidence="1">
    <location>
        <begin position="213"/>
        <end position="283"/>
    </location>
</feature>
<gene>
    <name evidence="2" type="ORF">Pcinc_026965</name>
</gene>
<feature type="compositionally biased region" description="Polar residues" evidence="1">
    <location>
        <begin position="16"/>
        <end position="41"/>
    </location>
</feature>
<sequence length="401" mass="47018">MPVHQMPPEPAVNYNHPIQPQYPYSKNNWQENERPQNYQNQRQKDNRWEYGGPRSPKRNNNQFGGPQEPYHNNRQEYVRANVPLDEYYKDGRQGYTRPVDAENGSVVKPWEYGRPTEGQIPRPHKQVHRSASHIRRQDEPQITAQARAWVGDQTGGRDQRTCVEMLKGERQIMGGNNGMPGEQQVNSRPMEYTRNGYKYDDRNGPNQNMNNTRMGDRINQYNPIPYTGDPRPAPYMDRAKPVYYEGPGRSQQYPHEPQPTQHIAPGRPAQYGNPRPMQNGVPRPAHYREEQRQPQYGEPRPGQYIEEPIIPQYRGPRHIQYTGEPRAAPYPGEPRQAQYIEEPRPVQYIEEPRPVQYREPRAVQYIEEPRPAPYQGDPRGDWNMEQDRRVPYTGYGKPPVY</sequence>
<feature type="region of interest" description="Disordered" evidence="1">
    <location>
        <begin position="1"/>
        <end position="74"/>
    </location>
</feature>
<name>A0AAE1F6E3_PETCI</name>
<organism evidence="2 3">
    <name type="scientific">Petrolisthes cinctipes</name>
    <name type="common">Flat porcelain crab</name>
    <dbReference type="NCBI Taxonomy" id="88211"/>
    <lineage>
        <taxon>Eukaryota</taxon>
        <taxon>Metazoa</taxon>
        <taxon>Ecdysozoa</taxon>
        <taxon>Arthropoda</taxon>
        <taxon>Crustacea</taxon>
        <taxon>Multicrustacea</taxon>
        <taxon>Malacostraca</taxon>
        <taxon>Eumalacostraca</taxon>
        <taxon>Eucarida</taxon>
        <taxon>Decapoda</taxon>
        <taxon>Pleocyemata</taxon>
        <taxon>Anomura</taxon>
        <taxon>Galatheoidea</taxon>
        <taxon>Porcellanidae</taxon>
        <taxon>Petrolisthes</taxon>
    </lineage>
</organism>
<feature type="compositionally biased region" description="Basic residues" evidence="1">
    <location>
        <begin position="122"/>
        <end position="134"/>
    </location>
</feature>
<feature type="compositionally biased region" description="Basic and acidic residues" evidence="1">
    <location>
        <begin position="378"/>
        <end position="390"/>
    </location>
</feature>
<dbReference type="AlphaFoldDB" id="A0AAE1F6E3"/>
<comment type="caution">
    <text evidence="2">The sequence shown here is derived from an EMBL/GenBank/DDBJ whole genome shotgun (WGS) entry which is preliminary data.</text>
</comment>
<proteinExistence type="predicted"/>
<evidence type="ECO:0000313" key="3">
    <source>
        <dbReference type="Proteomes" id="UP001286313"/>
    </source>
</evidence>
<feature type="compositionally biased region" description="Polar residues" evidence="1">
    <location>
        <begin position="249"/>
        <end position="261"/>
    </location>
</feature>
<reference evidence="2" key="1">
    <citation type="submission" date="2023-10" db="EMBL/GenBank/DDBJ databases">
        <title>Genome assemblies of two species of porcelain crab, Petrolisthes cinctipes and Petrolisthes manimaculis (Anomura: Porcellanidae).</title>
        <authorList>
            <person name="Angst P."/>
        </authorList>
    </citation>
    <scope>NUCLEOTIDE SEQUENCE</scope>
    <source>
        <strain evidence="2">PB745_01</strain>
        <tissue evidence="2">Gill</tissue>
    </source>
</reference>
<feature type="region of interest" description="Disordered" evidence="1">
    <location>
        <begin position="348"/>
        <end position="401"/>
    </location>
</feature>
<evidence type="ECO:0000313" key="2">
    <source>
        <dbReference type="EMBL" id="KAK3867587.1"/>
    </source>
</evidence>
<dbReference type="EMBL" id="JAWQEG010003171">
    <property type="protein sequence ID" value="KAK3867587.1"/>
    <property type="molecule type" value="Genomic_DNA"/>
</dbReference>
<feature type="region of interest" description="Disordered" evidence="1">
    <location>
        <begin position="107"/>
        <end position="139"/>
    </location>
</feature>
<keyword evidence="3" id="KW-1185">Reference proteome</keyword>
<accession>A0AAE1F6E3</accession>
<feature type="compositionally biased region" description="Basic and acidic residues" evidence="1">
    <location>
        <begin position="350"/>
        <end position="361"/>
    </location>
</feature>
<protein>
    <submittedName>
        <fullName evidence="2">Uncharacterized protein</fullName>
    </submittedName>
</protein>
<evidence type="ECO:0000256" key="1">
    <source>
        <dbReference type="SAM" id="MobiDB-lite"/>
    </source>
</evidence>
<feature type="compositionally biased region" description="Pro residues" evidence="1">
    <location>
        <begin position="1"/>
        <end position="10"/>
    </location>
</feature>
<dbReference type="Proteomes" id="UP001286313">
    <property type="component" value="Unassembled WGS sequence"/>
</dbReference>